<dbReference type="AlphaFoldDB" id="A0AAW2LFY9"/>
<dbReference type="PANTHER" id="PTHR37206:SF4">
    <property type="entry name" value="TRANSMEMBRANE PROTEIN"/>
    <property type="match status" value="1"/>
</dbReference>
<protein>
    <recommendedName>
        <fullName evidence="4">Transmembrane protein</fullName>
    </recommendedName>
</protein>
<reference evidence="3" key="1">
    <citation type="submission" date="2020-06" db="EMBL/GenBank/DDBJ databases">
        <authorList>
            <person name="Li T."/>
            <person name="Hu X."/>
            <person name="Zhang T."/>
            <person name="Song X."/>
            <person name="Zhang H."/>
            <person name="Dai N."/>
            <person name="Sheng W."/>
            <person name="Hou X."/>
            <person name="Wei L."/>
        </authorList>
    </citation>
    <scope>NUCLEOTIDE SEQUENCE</scope>
    <source>
        <strain evidence="3">KEN8</strain>
        <tissue evidence="3">Leaf</tissue>
    </source>
</reference>
<evidence type="ECO:0000256" key="1">
    <source>
        <dbReference type="SAM" id="MobiDB-lite"/>
    </source>
</evidence>
<reference evidence="3" key="2">
    <citation type="journal article" date="2024" name="Plant">
        <title>Genomic evolution and insights into agronomic trait innovations of Sesamum species.</title>
        <authorList>
            <person name="Miao H."/>
            <person name="Wang L."/>
            <person name="Qu L."/>
            <person name="Liu H."/>
            <person name="Sun Y."/>
            <person name="Le M."/>
            <person name="Wang Q."/>
            <person name="Wei S."/>
            <person name="Zheng Y."/>
            <person name="Lin W."/>
            <person name="Duan Y."/>
            <person name="Cao H."/>
            <person name="Xiong S."/>
            <person name="Wang X."/>
            <person name="Wei L."/>
            <person name="Li C."/>
            <person name="Ma Q."/>
            <person name="Ju M."/>
            <person name="Zhao R."/>
            <person name="Li G."/>
            <person name="Mu C."/>
            <person name="Tian Q."/>
            <person name="Mei H."/>
            <person name="Zhang T."/>
            <person name="Gao T."/>
            <person name="Zhang H."/>
        </authorList>
    </citation>
    <scope>NUCLEOTIDE SEQUENCE</scope>
    <source>
        <strain evidence="3">KEN8</strain>
    </source>
</reference>
<feature type="region of interest" description="Disordered" evidence="1">
    <location>
        <begin position="52"/>
        <end position="74"/>
    </location>
</feature>
<gene>
    <name evidence="3" type="ORF">Scaly_2857100</name>
</gene>
<evidence type="ECO:0000313" key="3">
    <source>
        <dbReference type="EMBL" id="KAL0318180.1"/>
    </source>
</evidence>
<dbReference type="PANTHER" id="PTHR37206">
    <property type="entry name" value="TRANSMEMBRANE PROTEIN"/>
    <property type="match status" value="1"/>
</dbReference>
<keyword evidence="2" id="KW-0812">Transmembrane</keyword>
<accession>A0AAW2LFY9</accession>
<name>A0AAW2LFY9_9LAMI</name>
<keyword evidence="2" id="KW-0472">Membrane</keyword>
<dbReference type="EMBL" id="JACGWM010000037">
    <property type="protein sequence ID" value="KAL0318180.1"/>
    <property type="molecule type" value="Genomic_DNA"/>
</dbReference>
<sequence length="196" mass="22560">MENDQVSEELADWEHVQSPFSTVSANLIVDHENPVTIKDDFYSETSVFPPGNHEDLPVSPPQDDDQRLQEPEPVNLHPPLDGIRKWKRLHLGVIQTGIFHVADKVRKYVTCKVGVWLLAWTAGGVAAMVLVSILQRRVLIWWRRRMQRGSSRSSSKESLMLVIREKDKKIDQLLLQMAQMNEILLARRRVPVIQVK</sequence>
<evidence type="ECO:0008006" key="4">
    <source>
        <dbReference type="Google" id="ProtNLM"/>
    </source>
</evidence>
<organism evidence="3">
    <name type="scientific">Sesamum calycinum</name>
    <dbReference type="NCBI Taxonomy" id="2727403"/>
    <lineage>
        <taxon>Eukaryota</taxon>
        <taxon>Viridiplantae</taxon>
        <taxon>Streptophyta</taxon>
        <taxon>Embryophyta</taxon>
        <taxon>Tracheophyta</taxon>
        <taxon>Spermatophyta</taxon>
        <taxon>Magnoliopsida</taxon>
        <taxon>eudicotyledons</taxon>
        <taxon>Gunneridae</taxon>
        <taxon>Pentapetalae</taxon>
        <taxon>asterids</taxon>
        <taxon>lamiids</taxon>
        <taxon>Lamiales</taxon>
        <taxon>Pedaliaceae</taxon>
        <taxon>Sesamum</taxon>
    </lineage>
</organism>
<proteinExistence type="predicted"/>
<feature type="transmembrane region" description="Helical" evidence="2">
    <location>
        <begin position="113"/>
        <end position="134"/>
    </location>
</feature>
<evidence type="ECO:0000256" key="2">
    <source>
        <dbReference type="SAM" id="Phobius"/>
    </source>
</evidence>
<comment type="caution">
    <text evidence="3">The sequence shown here is derived from an EMBL/GenBank/DDBJ whole genome shotgun (WGS) entry which is preliminary data.</text>
</comment>
<keyword evidence="2" id="KW-1133">Transmembrane helix</keyword>